<dbReference type="SUPFAM" id="SSF51604">
    <property type="entry name" value="Enolase C-terminal domain-like"/>
    <property type="match status" value="1"/>
</dbReference>
<evidence type="ECO:0000256" key="3">
    <source>
        <dbReference type="ARBA" id="ARBA00011973"/>
    </source>
</evidence>
<comment type="catalytic activity">
    <reaction evidence="1">
        <text>D-glucarate = 5-dehydro-4-deoxy-D-glucarate + H2O</text>
        <dbReference type="Rhea" id="RHEA:14573"/>
        <dbReference type="ChEBI" id="CHEBI:15377"/>
        <dbReference type="ChEBI" id="CHEBI:30612"/>
        <dbReference type="ChEBI" id="CHEBI:42819"/>
        <dbReference type="EC" id="4.2.1.40"/>
    </reaction>
</comment>
<dbReference type="RefSeq" id="WP_377050210.1">
    <property type="nucleotide sequence ID" value="NZ_JBHLVZ010000023.1"/>
</dbReference>
<evidence type="ECO:0000313" key="5">
    <source>
        <dbReference type="EMBL" id="MFC0386066.1"/>
    </source>
</evidence>
<dbReference type="PANTHER" id="PTHR48080:SF4">
    <property type="entry name" value="GLUCARATE DEHYDRATASE"/>
    <property type="match status" value="1"/>
</dbReference>
<sequence>MVQQESGSGVRIAGVVLRDGAVVVRALNGAEGACALPPGASTQGLAALAAGMAGQALADGPASGALLRWAALPAADRPLFGAVWTALHALRARVAGEDMHDARGGPAADPVLIETGAAPDTEPVQACLDPARRLVVATLATGGPEGVSELAALARACGVQLAVAPLAPGAVPLEQAARTAAALGVSLAAPELPALHGSTRGGCAVEEVRLHRVSLPLRDLYVSAMYLTDRQARTVVEIRTRDGTTGWGETVGAPEVAALAAKLAADWIGRDLRAERNALRRDFARIGFENRNGRNGLAAFAALELAGWDAVSRQDGRSLRAALGDGRRGGSVPIACPLPAAVPGRKVTRAELAAHMADPAQAARVGELAAGIAERWDVAAFKYKSAGTGQAWDLAALTALRRRLGPAARLRFDPNAAYETEEATRLCQALEPLELEFFEDPTDGIEGLARLSGAVSTPLATNMCVTQPEHIVAAARRGAPHIVLGDLFLWGGVAGLRDMASAARLCGLTPSIHSFYETGLATAANVQMALALGMDAPHPMDCGWPLLAEDIVAPDALRVEGGRLHCPDGPGLGLVPDPARLAALRLAEPVVIR</sequence>
<comment type="caution">
    <text evidence="5">The sequence shown here is derived from an EMBL/GenBank/DDBJ whole genome shotgun (WGS) entry which is preliminary data.</text>
</comment>
<dbReference type="SUPFAM" id="SSF54826">
    <property type="entry name" value="Enolase N-terminal domain-like"/>
    <property type="match status" value="1"/>
</dbReference>
<dbReference type="InterPro" id="IPR029065">
    <property type="entry name" value="Enolase_C-like"/>
</dbReference>
<dbReference type="Pfam" id="PF02746">
    <property type="entry name" value="MR_MLE_N"/>
    <property type="match status" value="1"/>
</dbReference>
<name>A0ABV6IRJ3_9PROT</name>
<keyword evidence="6" id="KW-1185">Reference proteome</keyword>
<dbReference type="SFLD" id="SFLDS00001">
    <property type="entry name" value="Enolase"/>
    <property type="match status" value="1"/>
</dbReference>
<dbReference type="InterPro" id="IPR013341">
    <property type="entry name" value="Mandelate_racemase_N_dom"/>
</dbReference>
<dbReference type="Proteomes" id="UP001589789">
    <property type="component" value="Unassembled WGS sequence"/>
</dbReference>
<dbReference type="SMART" id="SM00922">
    <property type="entry name" value="MR_MLE"/>
    <property type="match status" value="1"/>
</dbReference>
<proteinExistence type="predicted"/>
<evidence type="ECO:0000256" key="1">
    <source>
        <dbReference type="ARBA" id="ARBA00001426"/>
    </source>
</evidence>
<dbReference type="PANTHER" id="PTHR48080">
    <property type="entry name" value="D-GALACTONATE DEHYDRATASE-RELATED"/>
    <property type="match status" value="1"/>
</dbReference>
<organism evidence="5 6">
    <name type="scientific">Muricoccus vinaceus</name>
    <dbReference type="NCBI Taxonomy" id="424704"/>
    <lineage>
        <taxon>Bacteria</taxon>
        <taxon>Pseudomonadati</taxon>
        <taxon>Pseudomonadota</taxon>
        <taxon>Alphaproteobacteria</taxon>
        <taxon>Acetobacterales</taxon>
        <taxon>Roseomonadaceae</taxon>
        <taxon>Muricoccus</taxon>
    </lineage>
</organism>
<evidence type="ECO:0000259" key="4">
    <source>
        <dbReference type="SMART" id="SM00922"/>
    </source>
</evidence>
<dbReference type="InterPro" id="IPR029017">
    <property type="entry name" value="Enolase-like_N"/>
</dbReference>
<dbReference type="EC" id="4.2.1.40" evidence="3"/>
<evidence type="ECO:0000313" key="6">
    <source>
        <dbReference type="Proteomes" id="UP001589789"/>
    </source>
</evidence>
<dbReference type="InterPro" id="IPR036849">
    <property type="entry name" value="Enolase-like_C_sf"/>
</dbReference>
<dbReference type="Gene3D" id="3.20.20.120">
    <property type="entry name" value="Enolase-like C-terminal domain"/>
    <property type="match status" value="1"/>
</dbReference>
<dbReference type="Pfam" id="PF13378">
    <property type="entry name" value="MR_MLE_C"/>
    <property type="match status" value="1"/>
</dbReference>
<comment type="pathway">
    <text evidence="2">Carbohydrate acid metabolism; D-glucarate degradation; 2,5-dioxopentanoate from D-glucarate: step 1/2.</text>
</comment>
<protein>
    <recommendedName>
        <fullName evidence="3">glucarate dehydratase</fullName>
        <ecNumber evidence="3">4.2.1.40</ecNumber>
    </recommendedName>
</protein>
<dbReference type="InterPro" id="IPR013342">
    <property type="entry name" value="Mandelate_racemase_C"/>
</dbReference>
<gene>
    <name evidence="5" type="ORF">ACFFIC_11000</name>
</gene>
<reference evidence="5 6" key="1">
    <citation type="submission" date="2024-09" db="EMBL/GenBank/DDBJ databases">
        <authorList>
            <person name="Sun Q."/>
            <person name="Mori K."/>
        </authorList>
    </citation>
    <scope>NUCLEOTIDE SEQUENCE [LARGE SCALE GENOMIC DNA]</scope>
    <source>
        <strain evidence="5 6">CCM 7468</strain>
    </source>
</reference>
<evidence type="ECO:0000256" key="2">
    <source>
        <dbReference type="ARBA" id="ARBA00005183"/>
    </source>
</evidence>
<dbReference type="InterPro" id="IPR034593">
    <property type="entry name" value="DgoD-like"/>
</dbReference>
<dbReference type="EMBL" id="JBHLVZ010000023">
    <property type="protein sequence ID" value="MFC0386066.1"/>
    <property type="molecule type" value="Genomic_DNA"/>
</dbReference>
<feature type="domain" description="Mandelate racemase/muconate lactonizing enzyme C-terminal" evidence="4">
    <location>
        <begin position="362"/>
        <end position="458"/>
    </location>
</feature>
<dbReference type="Gene3D" id="3.30.390.10">
    <property type="entry name" value="Enolase-like, N-terminal domain"/>
    <property type="match status" value="1"/>
</dbReference>
<accession>A0ABV6IRJ3</accession>